<dbReference type="GO" id="GO:0005737">
    <property type="term" value="C:cytoplasm"/>
    <property type="evidence" value="ECO:0007669"/>
    <property type="project" value="InterPro"/>
</dbReference>
<dbReference type="PROSITE" id="PS00631">
    <property type="entry name" value="CYTOSOL_AP"/>
    <property type="match status" value="1"/>
</dbReference>
<evidence type="ECO:0000256" key="3">
    <source>
        <dbReference type="ARBA" id="ARBA00022670"/>
    </source>
</evidence>
<dbReference type="Gene3D" id="3.40.220.10">
    <property type="entry name" value="Leucine Aminopeptidase, subunit E, domain 1"/>
    <property type="match status" value="1"/>
</dbReference>
<dbReference type="AlphaFoldDB" id="A0A285T430"/>
<comment type="similarity">
    <text evidence="1">Belongs to the peptidase M17 family.</text>
</comment>
<evidence type="ECO:0000313" key="8">
    <source>
        <dbReference type="Proteomes" id="UP000219068"/>
    </source>
</evidence>
<dbReference type="SUPFAM" id="SSF53187">
    <property type="entry name" value="Zn-dependent exopeptidases"/>
    <property type="match status" value="1"/>
</dbReference>
<evidence type="ECO:0000256" key="4">
    <source>
        <dbReference type="ARBA" id="ARBA00022801"/>
    </source>
</evidence>
<dbReference type="EMBL" id="OBMM01000002">
    <property type="protein sequence ID" value="SOC15895.1"/>
    <property type="molecule type" value="Genomic_DNA"/>
</dbReference>
<evidence type="ECO:0000256" key="1">
    <source>
        <dbReference type="ARBA" id="ARBA00009528"/>
    </source>
</evidence>
<dbReference type="Pfam" id="PF00883">
    <property type="entry name" value="Peptidase_M17"/>
    <property type="match status" value="1"/>
</dbReference>
<gene>
    <name evidence="7" type="ORF">SAMN05428964_102185</name>
</gene>
<evidence type="ECO:0000313" key="7">
    <source>
        <dbReference type="EMBL" id="SOC15895.1"/>
    </source>
</evidence>
<dbReference type="InterPro" id="IPR043472">
    <property type="entry name" value="Macro_dom-like"/>
</dbReference>
<evidence type="ECO:0000259" key="6">
    <source>
        <dbReference type="PROSITE" id="PS00631"/>
    </source>
</evidence>
<dbReference type="PANTHER" id="PTHR11963:SF20">
    <property type="entry name" value="PEPTIDASE B"/>
    <property type="match status" value="1"/>
</dbReference>
<dbReference type="CDD" id="cd00433">
    <property type="entry name" value="Peptidase_M17"/>
    <property type="match status" value="1"/>
</dbReference>
<dbReference type="GO" id="GO:0070006">
    <property type="term" value="F:metalloaminopeptidase activity"/>
    <property type="evidence" value="ECO:0007669"/>
    <property type="project" value="InterPro"/>
</dbReference>
<keyword evidence="3" id="KW-0645">Protease</keyword>
<accession>A0A285T430</accession>
<keyword evidence="2 7" id="KW-0031">Aminopeptidase</keyword>
<dbReference type="InterPro" id="IPR000819">
    <property type="entry name" value="Peptidase_M17_C"/>
</dbReference>
<dbReference type="Proteomes" id="UP000219068">
    <property type="component" value="Unassembled WGS sequence"/>
</dbReference>
<keyword evidence="4" id="KW-0378">Hydrolase</keyword>
<dbReference type="Pfam" id="PF21337">
    <property type="entry name" value="Peptidase_M17_N_1"/>
    <property type="match status" value="1"/>
</dbReference>
<protein>
    <submittedName>
        <fullName evidence="7">Leucyl aminopeptidase</fullName>
    </submittedName>
</protein>
<organism evidence="7 8">
    <name type="scientific">Thalassospira xiamenensis</name>
    <dbReference type="NCBI Taxonomy" id="220697"/>
    <lineage>
        <taxon>Bacteria</taxon>
        <taxon>Pseudomonadati</taxon>
        <taxon>Pseudomonadota</taxon>
        <taxon>Alphaproteobacteria</taxon>
        <taxon>Rhodospirillales</taxon>
        <taxon>Thalassospiraceae</taxon>
        <taxon>Thalassospira</taxon>
    </lineage>
</organism>
<dbReference type="Gene3D" id="3.40.630.10">
    <property type="entry name" value="Zn peptidases"/>
    <property type="match status" value="1"/>
</dbReference>
<feature type="domain" description="Cytosol aminopeptidase" evidence="6">
    <location>
        <begin position="335"/>
        <end position="342"/>
    </location>
</feature>
<dbReference type="GO" id="GO:0006508">
    <property type="term" value="P:proteolysis"/>
    <property type="evidence" value="ECO:0007669"/>
    <property type="project" value="UniProtKB-KW"/>
</dbReference>
<reference evidence="7 8" key="1">
    <citation type="submission" date="2017-08" db="EMBL/GenBank/DDBJ databases">
        <authorList>
            <person name="de Groot N.N."/>
        </authorList>
    </citation>
    <scope>NUCLEOTIDE SEQUENCE [LARGE SCALE GENOMIC DNA]</scope>
    <source>
        <strain evidence="7 8">USBA 78</strain>
    </source>
</reference>
<dbReference type="PANTHER" id="PTHR11963">
    <property type="entry name" value="LEUCINE AMINOPEPTIDASE-RELATED"/>
    <property type="match status" value="1"/>
</dbReference>
<evidence type="ECO:0000256" key="2">
    <source>
        <dbReference type="ARBA" id="ARBA00022438"/>
    </source>
</evidence>
<sequence>MSATLSTGLLPATPTHHKGSVKLFDHIIASEKSSNPIRITAVAEADFKNWLGKQTNGHQAWVKSSGYEGKRGTHLALPGEAGAYQTVVISYVDDAKTQWDFAALPGALPVSEYILTDDVTENDAVCEKAVLGLYLGGYRFDRYRKSDASTAKRALFAIPANEAARRAENIARGIGLARDLINIPANDMGPEELEAAARRLGEEFGAKVTSIVGEDLNKRNFPAIYTVGKGSDRDPRLIDLRWGDESAPKITLVGKGVCFDTGGYDLKPSSNMLLMKKDMGGSAQVLGLARMIMAAGLPVRLRVLIPAVENMVSGKAYRPSDILQTRKGITVEVGNTDAEGRLVLSDALTEAVAEDPEMLLDFATLTGAARVALGLGLPALFSNNDDLANGLLENGLALNDPMWRLPLWDDYRPMLDSKAADMNNISGSPYGGAIIAALFLDRFAEGAKAWAHIDLMAWNPSARPGRPEGGEAQGIRAAFKLIADRYGK</sequence>
<proteinExistence type="inferred from homology"/>
<dbReference type="InterPro" id="IPR048816">
    <property type="entry name" value="Peptidase_M17_N_1"/>
</dbReference>
<name>A0A285T430_9PROT</name>
<keyword evidence="5" id="KW-0464">Manganese</keyword>
<dbReference type="InterPro" id="IPR011356">
    <property type="entry name" value="Leucine_aapep/pepB"/>
</dbReference>
<dbReference type="PRINTS" id="PR00481">
    <property type="entry name" value="LAMNOPPTDASE"/>
</dbReference>
<dbReference type="GO" id="GO:0030145">
    <property type="term" value="F:manganese ion binding"/>
    <property type="evidence" value="ECO:0007669"/>
    <property type="project" value="InterPro"/>
</dbReference>
<evidence type="ECO:0000256" key="5">
    <source>
        <dbReference type="ARBA" id="ARBA00023211"/>
    </source>
</evidence>